<evidence type="ECO:0000256" key="1">
    <source>
        <dbReference type="SAM" id="MobiDB-lite"/>
    </source>
</evidence>
<proteinExistence type="predicted"/>
<evidence type="ECO:0000313" key="4">
    <source>
        <dbReference type="Proteomes" id="UP001632037"/>
    </source>
</evidence>
<dbReference type="AlphaFoldDB" id="A0ABD3F9Q7"/>
<reference evidence="3 4" key="1">
    <citation type="submission" date="2024-09" db="EMBL/GenBank/DDBJ databases">
        <title>Genome sequencing and assembly of Phytophthora oleae, isolate VK10A, causative agent of rot of olive drupes.</title>
        <authorList>
            <person name="Conti Taguali S."/>
            <person name="Riolo M."/>
            <person name="La Spada F."/>
            <person name="Cacciola S.O."/>
            <person name="Dionisio G."/>
        </authorList>
    </citation>
    <scope>NUCLEOTIDE SEQUENCE [LARGE SCALE GENOMIC DNA]</scope>
    <source>
        <strain evidence="3 4">VK10A</strain>
    </source>
</reference>
<dbReference type="Pfam" id="PF23663">
    <property type="entry name" value="Znf_SCAND3"/>
    <property type="match status" value="1"/>
</dbReference>
<sequence length="167" mass="18076">MSEITSAAVEGVKDLGGNLSAAHAIFNVVTFPFIDYALKQQCQRPRLLRRAEDAANSLDLFIATTCSCHMHAFCGRAVGDEGFGQAIQCPKCDQTKSIGTTASPRHRRGPESVALSASSDSEDDKPLVVDAVLKQLMPPLLLPQRLSPPLLPLQRQAAHSSREQHCK</sequence>
<gene>
    <name evidence="3" type="ORF">V7S43_013069</name>
</gene>
<accession>A0ABD3F9Q7</accession>
<keyword evidence="4" id="KW-1185">Reference proteome</keyword>
<organism evidence="3 4">
    <name type="scientific">Phytophthora oleae</name>
    <dbReference type="NCBI Taxonomy" id="2107226"/>
    <lineage>
        <taxon>Eukaryota</taxon>
        <taxon>Sar</taxon>
        <taxon>Stramenopiles</taxon>
        <taxon>Oomycota</taxon>
        <taxon>Peronosporomycetes</taxon>
        <taxon>Peronosporales</taxon>
        <taxon>Peronosporaceae</taxon>
        <taxon>Phytophthora</taxon>
    </lineage>
</organism>
<dbReference type="InterPro" id="IPR057560">
    <property type="entry name" value="Znf_SCAND3"/>
</dbReference>
<comment type="caution">
    <text evidence="3">The sequence shown here is derived from an EMBL/GenBank/DDBJ whole genome shotgun (WGS) entry which is preliminary data.</text>
</comment>
<feature type="domain" description="SCAN" evidence="2">
    <location>
        <begin position="64"/>
        <end position="98"/>
    </location>
</feature>
<dbReference type="Proteomes" id="UP001632037">
    <property type="component" value="Unassembled WGS sequence"/>
</dbReference>
<evidence type="ECO:0000313" key="3">
    <source>
        <dbReference type="EMBL" id="KAL3661774.1"/>
    </source>
</evidence>
<feature type="region of interest" description="Disordered" evidence="1">
    <location>
        <begin position="95"/>
        <end position="121"/>
    </location>
</feature>
<evidence type="ECO:0000259" key="2">
    <source>
        <dbReference type="Pfam" id="PF23663"/>
    </source>
</evidence>
<protein>
    <recommendedName>
        <fullName evidence="2">SCAN domain-containing protein</fullName>
    </recommendedName>
</protein>
<dbReference type="EMBL" id="JBIMZQ010000034">
    <property type="protein sequence ID" value="KAL3661774.1"/>
    <property type="molecule type" value="Genomic_DNA"/>
</dbReference>
<name>A0ABD3F9Q7_9STRA</name>